<evidence type="ECO:0000313" key="2">
    <source>
        <dbReference type="EMBL" id="PLB54706.1"/>
    </source>
</evidence>
<dbReference type="Proteomes" id="UP000234275">
    <property type="component" value="Unassembled WGS sequence"/>
</dbReference>
<accession>A0A2I2GPA3</accession>
<evidence type="ECO:0000256" key="1">
    <source>
        <dbReference type="SAM" id="MobiDB-lite"/>
    </source>
</evidence>
<organism evidence="2 3">
    <name type="scientific">Aspergillus steynii IBT 23096</name>
    <dbReference type="NCBI Taxonomy" id="1392250"/>
    <lineage>
        <taxon>Eukaryota</taxon>
        <taxon>Fungi</taxon>
        <taxon>Dikarya</taxon>
        <taxon>Ascomycota</taxon>
        <taxon>Pezizomycotina</taxon>
        <taxon>Eurotiomycetes</taxon>
        <taxon>Eurotiomycetidae</taxon>
        <taxon>Eurotiales</taxon>
        <taxon>Aspergillaceae</taxon>
        <taxon>Aspergillus</taxon>
        <taxon>Aspergillus subgen. Circumdati</taxon>
    </lineage>
</organism>
<sequence>MSCANCPPPATKEATNSAPNEKSLSTRALQVCSIALPESFALLSCSCCWLPTILDLVFAGSVTAASLQNLRYVFLAISILSLAWGLRREGLSRSMICRIVISGGMLAWAQYKERTEETREAITEHRMSGRAILSPVKHSTFVSIRKFNPALDL</sequence>
<proteinExistence type="predicted"/>
<dbReference type="STRING" id="1392250.A0A2I2GPA3"/>
<comment type="caution">
    <text evidence="2">The sequence shown here is derived from an EMBL/GenBank/DDBJ whole genome shotgun (WGS) entry which is preliminary data.</text>
</comment>
<dbReference type="EMBL" id="MSFO01000001">
    <property type="protein sequence ID" value="PLB54706.1"/>
    <property type="molecule type" value="Genomic_DNA"/>
</dbReference>
<dbReference type="RefSeq" id="XP_024710008.1">
    <property type="nucleotide sequence ID" value="XM_024851965.1"/>
</dbReference>
<dbReference type="AlphaFoldDB" id="A0A2I2GPA3"/>
<feature type="region of interest" description="Disordered" evidence="1">
    <location>
        <begin position="1"/>
        <end position="21"/>
    </location>
</feature>
<evidence type="ECO:0000313" key="3">
    <source>
        <dbReference type="Proteomes" id="UP000234275"/>
    </source>
</evidence>
<dbReference type="VEuPathDB" id="FungiDB:P170DRAFT_460775"/>
<protein>
    <submittedName>
        <fullName evidence="2">Uncharacterized protein</fullName>
    </submittedName>
</protein>
<gene>
    <name evidence="2" type="ORF">P170DRAFT_460775</name>
</gene>
<reference evidence="2 3" key="1">
    <citation type="submission" date="2016-12" db="EMBL/GenBank/DDBJ databases">
        <title>The genomes of Aspergillus section Nigri reveals drivers in fungal speciation.</title>
        <authorList>
            <consortium name="DOE Joint Genome Institute"/>
            <person name="Vesth T.C."/>
            <person name="Nybo J."/>
            <person name="Theobald S."/>
            <person name="Brandl J."/>
            <person name="Frisvad J.C."/>
            <person name="Nielsen K.F."/>
            <person name="Lyhne E.K."/>
            <person name="Kogle M.E."/>
            <person name="Kuo A."/>
            <person name="Riley R."/>
            <person name="Clum A."/>
            <person name="Nolan M."/>
            <person name="Lipzen A."/>
            <person name="Salamov A."/>
            <person name="Henrissat B."/>
            <person name="Wiebenga A."/>
            <person name="De Vries R.P."/>
            <person name="Grigoriev I.V."/>
            <person name="Mortensen U.H."/>
            <person name="Andersen M.R."/>
            <person name="Baker S.E."/>
        </authorList>
    </citation>
    <scope>NUCLEOTIDE SEQUENCE [LARGE SCALE GENOMIC DNA]</scope>
    <source>
        <strain evidence="2 3">IBT 23096</strain>
    </source>
</reference>
<keyword evidence="3" id="KW-1185">Reference proteome</keyword>
<name>A0A2I2GPA3_9EURO</name>
<dbReference type="OrthoDB" id="3437771at2759"/>
<dbReference type="GeneID" id="36559663"/>
<feature type="compositionally biased region" description="Pro residues" evidence="1">
    <location>
        <begin position="1"/>
        <end position="10"/>
    </location>
</feature>